<reference evidence="12 13" key="1">
    <citation type="journal article" date="2008" name="BMC Genomics">
        <title>Complete genome of Phenylobacterium zucineum - a novel facultative intracellular bacterium isolated from human erythroleukemia cell line K562.</title>
        <authorList>
            <person name="Luo Y."/>
            <person name="Xu X."/>
            <person name="Ding Z."/>
            <person name="Liu Z."/>
            <person name="Zhang B."/>
            <person name="Yan Z."/>
            <person name="Sun J."/>
            <person name="Hu S."/>
            <person name="Hu X."/>
        </authorList>
    </citation>
    <scope>NUCLEOTIDE SEQUENCE [LARGE SCALE GENOMIC DNA]</scope>
    <source>
        <strain evidence="12 13">HLK1</strain>
    </source>
</reference>
<dbReference type="AlphaFoldDB" id="B4RFH2"/>
<evidence type="ECO:0000256" key="4">
    <source>
        <dbReference type="ARBA" id="ARBA00022634"/>
    </source>
</evidence>
<name>B4RFH2_PHEZH</name>
<dbReference type="GO" id="GO:0000166">
    <property type="term" value="F:nucleotide binding"/>
    <property type="evidence" value="ECO:0007669"/>
    <property type="project" value="UniProtKB-KW"/>
</dbReference>
<keyword evidence="6 10" id="KW-0560">Oxidoreductase</keyword>
<comment type="function">
    <text evidence="10">Catalyzes the reduction of ribonucleotides to deoxyribonucleotides. May function to provide a pool of deoxyribonucleotide precursors for DNA repair during oxygen limitation and/or for immediate growth after restoration of oxygen.</text>
</comment>
<dbReference type="GO" id="GO:0031419">
    <property type="term" value="F:cobalamin binding"/>
    <property type="evidence" value="ECO:0007669"/>
    <property type="project" value="UniProtKB-KW"/>
</dbReference>
<comment type="similarity">
    <text evidence="2 10">Belongs to the ribonucleoside diphosphate reductase class-2 family.</text>
</comment>
<comment type="catalytic activity">
    <reaction evidence="9 10">
        <text>a 2'-deoxyribonucleoside 5'-diphosphate + [thioredoxin]-disulfide + H2O = a ribonucleoside 5'-diphosphate + [thioredoxin]-dithiol</text>
        <dbReference type="Rhea" id="RHEA:23252"/>
        <dbReference type="Rhea" id="RHEA-COMP:10698"/>
        <dbReference type="Rhea" id="RHEA-COMP:10700"/>
        <dbReference type="ChEBI" id="CHEBI:15377"/>
        <dbReference type="ChEBI" id="CHEBI:29950"/>
        <dbReference type="ChEBI" id="CHEBI:50058"/>
        <dbReference type="ChEBI" id="CHEBI:57930"/>
        <dbReference type="ChEBI" id="CHEBI:73316"/>
        <dbReference type="EC" id="1.17.4.1"/>
    </reaction>
</comment>
<evidence type="ECO:0000256" key="1">
    <source>
        <dbReference type="ARBA" id="ARBA00001922"/>
    </source>
</evidence>
<sequence>MAAELSGAELSRLVWEAKYRAPGEAAVADTWARIAAATAAVEREPGLWRGRFRALLEDFRFLPGGRIQAGAGDPAAVLFNCFVLPAFGPGPGAEADRALDALREAVATLRAGGGVGCDVSGAPPAGAAAERGPPAPGPVGYLHLWDAACRVFLAGATRQGALMGALRCDHPDVEAFAAAKTAPGALSRFNLSVAVTEAFMAAVAADADWPLRFPVETGPVVRTVRARGLWTRILRCAYETGDPGVLFIDRINAENPLAWRERLAATNPCGEVPLPDYGACDLGSLNLTRFVAAPFTPEARLDLAGLAEAAAAAVRLLDDVIDISAFPLAAQADEARATRRIGLGITGLADALVMLGLRYGEAASLRAAGEAMRTIRDAAYGASAGLAREKGAFPACEAERLLAGPFARRLPEPLRAAIARHGLRNSHLLAVAPAGSISLLAGGISPGLEPIFAAVQERTLRTSPGETRAVRWTAASVALWRRATGEAAGLPPAFAAAHDIPADAHLDMQAALQPYVDQAISKTVNVPVETPFEDFARIYAGAHARGLKGCTAFRPARAQVIAAAPGGCPG</sequence>
<dbReference type="PANTHER" id="PTHR43371:SF1">
    <property type="entry name" value="RIBONUCLEOSIDE-DIPHOSPHATE REDUCTASE"/>
    <property type="match status" value="1"/>
</dbReference>
<evidence type="ECO:0000313" key="13">
    <source>
        <dbReference type="Proteomes" id="UP000001868"/>
    </source>
</evidence>
<keyword evidence="5 10" id="KW-0547">Nucleotide-binding</keyword>
<keyword evidence="7" id="KW-1015">Disulfide bond</keyword>
<dbReference type="NCBIfam" id="TIGR02504">
    <property type="entry name" value="NrdJ_Z"/>
    <property type="match status" value="1"/>
</dbReference>
<dbReference type="InterPro" id="IPR050862">
    <property type="entry name" value="RdRp_reductase_class-2"/>
</dbReference>
<dbReference type="SUPFAM" id="SSF51998">
    <property type="entry name" value="PFL-like glycyl radical enzymes"/>
    <property type="match status" value="1"/>
</dbReference>
<dbReference type="EMBL" id="CP000747">
    <property type="protein sequence ID" value="ACG77053.1"/>
    <property type="molecule type" value="Genomic_DNA"/>
</dbReference>
<dbReference type="KEGG" id="pzu:PHZ_c0639"/>
<dbReference type="eggNOG" id="COG0209">
    <property type="taxonomic scope" value="Bacteria"/>
</dbReference>
<dbReference type="InterPro" id="IPR000788">
    <property type="entry name" value="RNR_lg_C"/>
</dbReference>
<dbReference type="Proteomes" id="UP000001868">
    <property type="component" value="Chromosome"/>
</dbReference>
<dbReference type="GO" id="GO:0071897">
    <property type="term" value="P:DNA biosynthetic process"/>
    <property type="evidence" value="ECO:0007669"/>
    <property type="project" value="UniProtKB-KW"/>
</dbReference>
<dbReference type="Pfam" id="PF02867">
    <property type="entry name" value="Ribonuc_red_lgC"/>
    <property type="match status" value="1"/>
</dbReference>
<evidence type="ECO:0000256" key="9">
    <source>
        <dbReference type="ARBA" id="ARBA00047754"/>
    </source>
</evidence>
<evidence type="ECO:0000256" key="2">
    <source>
        <dbReference type="ARBA" id="ARBA00007405"/>
    </source>
</evidence>
<dbReference type="STRING" id="450851.PHZ_c0639"/>
<proteinExistence type="inferred from homology"/>
<dbReference type="EC" id="1.17.4.1" evidence="10"/>
<keyword evidence="8 10" id="KW-0170">Cobalt</keyword>
<dbReference type="PRINTS" id="PR01183">
    <property type="entry name" value="RIBORDTASEM1"/>
</dbReference>
<accession>B4RFH2</accession>
<evidence type="ECO:0000256" key="6">
    <source>
        <dbReference type="ARBA" id="ARBA00023002"/>
    </source>
</evidence>
<protein>
    <recommendedName>
        <fullName evidence="10">Vitamin B12-dependent ribonucleotide reductase</fullName>
        <ecNumber evidence="10">1.17.4.1</ecNumber>
    </recommendedName>
</protein>
<keyword evidence="3 10" id="KW-0846">Cobalamin</keyword>
<comment type="cofactor">
    <cofactor evidence="1 10">
        <name>adenosylcob(III)alamin</name>
        <dbReference type="ChEBI" id="CHEBI:18408"/>
    </cofactor>
</comment>
<dbReference type="GO" id="GO:0004748">
    <property type="term" value="F:ribonucleoside-diphosphate reductase activity, thioredoxin disulfide as acceptor"/>
    <property type="evidence" value="ECO:0007669"/>
    <property type="project" value="UniProtKB-EC"/>
</dbReference>
<evidence type="ECO:0000259" key="11">
    <source>
        <dbReference type="Pfam" id="PF02867"/>
    </source>
</evidence>
<dbReference type="RefSeq" id="WP_012521201.1">
    <property type="nucleotide sequence ID" value="NC_011144.1"/>
</dbReference>
<evidence type="ECO:0000256" key="8">
    <source>
        <dbReference type="ARBA" id="ARBA00023285"/>
    </source>
</evidence>
<evidence type="ECO:0000256" key="5">
    <source>
        <dbReference type="ARBA" id="ARBA00022741"/>
    </source>
</evidence>
<dbReference type="InterPro" id="IPR013344">
    <property type="entry name" value="RNR_NrdJ/NrdZ"/>
</dbReference>
<dbReference type="HOGENOM" id="CLU_000404_2_0_5"/>
<gene>
    <name evidence="12" type="ordered locus">PHZ_c0639</name>
</gene>
<dbReference type="CDD" id="cd02888">
    <property type="entry name" value="RNR_II_dimer"/>
    <property type="match status" value="1"/>
</dbReference>
<evidence type="ECO:0000256" key="7">
    <source>
        <dbReference type="ARBA" id="ARBA00023157"/>
    </source>
</evidence>
<feature type="domain" description="Ribonucleotide reductase large subunit C-terminal" evidence="11">
    <location>
        <begin position="81"/>
        <end position="551"/>
    </location>
</feature>
<evidence type="ECO:0000256" key="3">
    <source>
        <dbReference type="ARBA" id="ARBA00022628"/>
    </source>
</evidence>
<dbReference type="OrthoDB" id="9762933at2"/>
<evidence type="ECO:0000256" key="10">
    <source>
        <dbReference type="RuleBase" id="RU364064"/>
    </source>
</evidence>
<dbReference type="PANTHER" id="PTHR43371">
    <property type="entry name" value="VITAMIN B12-DEPENDENT RIBONUCLEOTIDE REDUCTASE"/>
    <property type="match status" value="1"/>
</dbReference>
<evidence type="ECO:0000313" key="12">
    <source>
        <dbReference type="EMBL" id="ACG77053.1"/>
    </source>
</evidence>
<keyword evidence="13" id="KW-1185">Reference proteome</keyword>
<keyword evidence="4 10" id="KW-0237">DNA synthesis</keyword>
<dbReference type="Gene3D" id="3.20.70.20">
    <property type="match status" value="1"/>
</dbReference>
<organism evidence="12 13">
    <name type="scientific">Phenylobacterium zucineum (strain HLK1)</name>
    <dbReference type="NCBI Taxonomy" id="450851"/>
    <lineage>
        <taxon>Bacteria</taxon>
        <taxon>Pseudomonadati</taxon>
        <taxon>Pseudomonadota</taxon>
        <taxon>Alphaproteobacteria</taxon>
        <taxon>Caulobacterales</taxon>
        <taxon>Caulobacteraceae</taxon>
        <taxon>Phenylobacterium</taxon>
    </lineage>
</organism>